<dbReference type="PANTHER" id="PTHR45348">
    <property type="entry name" value="HYPOTHETICAL OXIDOREDUCTASE (EUROFUNG)"/>
    <property type="match status" value="1"/>
</dbReference>
<dbReference type="Proteomes" id="UP000785200">
    <property type="component" value="Unassembled WGS sequence"/>
</dbReference>
<reference evidence="4" key="1">
    <citation type="submission" date="2019-07" db="EMBL/GenBank/DDBJ databases">
        <title>Hyphodiscus hymeniophilus genome sequencing and assembly.</title>
        <authorList>
            <person name="Kramer G."/>
            <person name="Nodwell J."/>
        </authorList>
    </citation>
    <scope>NUCLEOTIDE SEQUENCE</scope>
    <source>
        <strain evidence="4">ATCC 34498</strain>
    </source>
</reference>
<evidence type="ECO:0000313" key="4">
    <source>
        <dbReference type="EMBL" id="KAG0646231.1"/>
    </source>
</evidence>
<proteinExistence type="inferred from homology"/>
<evidence type="ECO:0000259" key="3">
    <source>
        <dbReference type="SMART" id="SM00829"/>
    </source>
</evidence>
<evidence type="ECO:0000256" key="1">
    <source>
        <dbReference type="ARBA" id="ARBA00008072"/>
    </source>
</evidence>
<dbReference type="SMART" id="SM00829">
    <property type="entry name" value="PKS_ER"/>
    <property type="match status" value="1"/>
</dbReference>
<dbReference type="InterPro" id="IPR047122">
    <property type="entry name" value="Trans-enoyl_RdTase-like"/>
</dbReference>
<accession>A0A9P6SQ02</accession>
<dbReference type="InterPro" id="IPR036291">
    <property type="entry name" value="NAD(P)-bd_dom_sf"/>
</dbReference>
<evidence type="ECO:0000256" key="2">
    <source>
        <dbReference type="ARBA" id="ARBA00023002"/>
    </source>
</evidence>
<organism evidence="4 5">
    <name type="scientific">Hyphodiscus hymeniophilus</name>
    <dbReference type="NCBI Taxonomy" id="353542"/>
    <lineage>
        <taxon>Eukaryota</taxon>
        <taxon>Fungi</taxon>
        <taxon>Dikarya</taxon>
        <taxon>Ascomycota</taxon>
        <taxon>Pezizomycotina</taxon>
        <taxon>Leotiomycetes</taxon>
        <taxon>Helotiales</taxon>
        <taxon>Hyphodiscaceae</taxon>
        <taxon>Hyphodiscus</taxon>
    </lineage>
</organism>
<dbReference type="CDD" id="cd08249">
    <property type="entry name" value="enoyl_reductase_like"/>
    <property type="match status" value="1"/>
</dbReference>
<comment type="similarity">
    <text evidence="1">Belongs to the zinc-containing alcohol dehydrogenase family.</text>
</comment>
<dbReference type="AlphaFoldDB" id="A0A9P6SQ02"/>
<name>A0A9P6SQ02_9HELO</name>
<dbReference type="SUPFAM" id="SSF50129">
    <property type="entry name" value="GroES-like"/>
    <property type="match status" value="1"/>
</dbReference>
<evidence type="ECO:0000313" key="5">
    <source>
        <dbReference type="Proteomes" id="UP000785200"/>
    </source>
</evidence>
<keyword evidence="2" id="KW-0560">Oxidoreductase</keyword>
<sequence length="374" mass="40099">MSSNTAMPENTAAWLMAEKANPLVVKSSTYTAAGPNEIVVRTAAVAINPLDWMKQDTGSFVCPWVKYPFVMGSDIAGEVVEVGRGVTRFKVGDRVMGHSVGMDEKQNRSAEGSFQTFTILLAHMASPIPASMSYESACVIPLGASTAACGLFQEDQLNLQYPSVTSKPTGETVIIWGGATSVGLNAIQLAKAAGYEVITTASPKNFELVKHLGATKVFDYRSKTVVADIIRALDQKKVAGALTMGRGAAEACRDILKHCHGKKFIAMATYPSLATPPTSLVLLRTILNFISWNISHWVTCKARGIGSKFIFGTTLAHNGVGKALYENYFPQALADNLFTPSPEPQVIGHGLKFIQPAMDLQKEGVSAKKVVVTL</sequence>
<dbReference type="Gene3D" id="3.40.50.720">
    <property type="entry name" value="NAD(P)-binding Rossmann-like Domain"/>
    <property type="match status" value="1"/>
</dbReference>
<dbReference type="Gene3D" id="3.90.180.10">
    <property type="entry name" value="Medium-chain alcohol dehydrogenases, catalytic domain"/>
    <property type="match status" value="1"/>
</dbReference>
<dbReference type="GO" id="GO:0016651">
    <property type="term" value="F:oxidoreductase activity, acting on NAD(P)H"/>
    <property type="evidence" value="ECO:0007669"/>
    <property type="project" value="InterPro"/>
</dbReference>
<dbReference type="SUPFAM" id="SSF51735">
    <property type="entry name" value="NAD(P)-binding Rossmann-fold domains"/>
    <property type="match status" value="1"/>
</dbReference>
<dbReference type="InterPro" id="IPR020843">
    <property type="entry name" value="ER"/>
</dbReference>
<dbReference type="InterPro" id="IPR011032">
    <property type="entry name" value="GroES-like_sf"/>
</dbReference>
<dbReference type="Pfam" id="PF08240">
    <property type="entry name" value="ADH_N"/>
    <property type="match status" value="1"/>
</dbReference>
<gene>
    <name evidence="4" type="ORF">D0Z07_8182</name>
</gene>
<comment type="caution">
    <text evidence="4">The sequence shown here is derived from an EMBL/GenBank/DDBJ whole genome shotgun (WGS) entry which is preliminary data.</text>
</comment>
<feature type="domain" description="Enoyl reductase (ER)" evidence="3">
    <location>
        <begin position="19"/>
        <end position="316"/>
    </location>
</feature>
<protein>
    <submittedName>
        <fullName evidence="4">Dehydrogenase</fullName>
    </submittedName>
</protein>
<dbReference type="EMBL" id="VNKQ01000016">
    <property type="protein sequence ID" value="KAG0646231.1"/>
    <property type="molecule type" value="Genomic_DNA"/>
</dbReference>
<dbReference type="InterPro" id="IPR013149">
    <property type="entry name" value="ADH-like_C"/>
</dbReference>
<dbReference type="InterPro" id="IPR013154">
    <property type="entry name" value="ADH-like_N"/>
</dbReference>
<dbReference type="PANTHER" id="PTHR45348:SF2">
    <property type="entry name" value="ZINC-TYPE ALCOHOL DEHYDROGENASE-LIKE PROTEIN C2E1P3.01"/>
    <property type="match status" value="1"/>
</dbReference>
<dbReference type="OrthoDB" id="48317at2759"/>
<keyword evidence="5" id="KW-1185">Reference proteome</keyword>
<dbReference type="Pfam" id="PF00107">
    <property type="entry name" value="ADH_zinc_N"/>
    <property type="match status" value="1"/>
</dbReference>